<dbReference type="OrthoDB" id="57957at2759"/>
<dbReference type="InterPro" id="IPR006811">
    <property type="entry name" value="RNA_pol_II_suA"/>
</dbReference>
<keyword evidence="5 9" id="KW-0904">Protein phosphatase</keyword>
<keyword evidence="4 9" id="KW-0378">Hydrolase</keyword>
<protein>
    <recommendedName>
        <fullName evidence="9">RNA polymerase II subunit A C-terminal domain phosphatase SSU72</fullName>
        <shortName evidence="9">CTD phosphatase SSU72</shortName>
        <ecNumber evidence="9">3.1.3.16</ecNumber>
    </recommendedName>
</protein>
<evidence type="ECO:0000313" key="10">
    <source>
        <dbReference type="EMBL" id="KAF9519280.1"/>
    </source>
</evidence>
<evidence type="ECO:0000256" key="1">
    <source>
        <dbReference type="ARBA" id="ARBA00004123"/>
    </source>
</evidence>
<gene>
    <name evidence="10" type="ORF">BS47DRAFT_1358395</name>
</gene>
<dbReference type="Gene3D" id="3.40.50.2300">
    <property type="match status" value="2"/>
</dbReference>
<keyword evidence="11" id="KW-1185">Reference proteome</keyword>
<comment type="similarity">
    <text evidence="2 9">Belongs to the SSU72 phosphatase family.</text>
</comment>
<sequence>MEAHSVLVKSGFDVISAGTGSLVRLPGPAADKPNVYQFGHPYEDMYQELKNKDVKLYTSNGLLQMLDRNRQVKRAPERWQDQKHVADIVITCEERCFDAVCEDLLAKGGDENRPIHVINVEIKDNHEEATIAGRAIVDLATAIDQSADIDEDIELILEQQQQKHPHSLLHAIAYY</sequence>
<comment type="subunit">
    <text evidence="9">Component of the cleavage and polyadenylation factor (CPF) complex.</text>
</comment>
<dbReference type="Pfam" id="PF04722">
    <property type="entry name" value="Ssu72"/>
    <property type="match status" value="1"/>
</dbReference>
<keyword evidence="3 9" id="KW-0507">mRNA processing</keyword>
<dbReference type="EMBL" id="MU128919">
    <property type="protein sequence ID" value="KAF9519280.1"/>
    <property type="molecule type" value="Genomic_DNA"/>
</dbReference>
<evidence type="ECO:0000256" key="4">
    <source>
        <dbReference type="ARBA" id="ARBA00022801"/>
    </source>
</evidence>
<evidence type="ECO:0000256" key="6">
    <source>
        <dbReference type="ARBA" id="ARBA00023242"/>
    </source>
</evidence>
<dbReference type="GO" id="GO:0005634">
    <property type="term" value="C:nucleus"/>
    <property type="evidence" value="ECO:0007669"/>
    <property type="project" value="UniProtKB-SubCell"/>
</dbReference>
<evidence type="ECO:0000256" key="5">
    <source>
        <dbReference type="ARBA" id="ARBA00022912"/>
    </source>
</evidence>
<comment type="subcellular location">
    <subcellularLocation>
        <location evidence="1 9">Nucleus</location>
    </subcellularLocation>
</comment>
<evidence type="ECO:0000256" key="7">
    <source>
        <dbReference type="ARBA" id="ARBA00047761"/>
    </source>
</evidence>
<dbReference type="AlphaFoldDB" id="A0A9P6E1X6"/>
<keyword evidence="6 9" id="KW-0539">Nucleus</keyword>
<organism evidence="10 11">
    <name type="scientific">Hydnum rufescens UP504</name>
    <dbReference type="NCBI Taxonomy" id="1448309"/>
    <lineage>
        <taxon>Eukaryota</taxon>
        <taxon>Fungi</taxon>
        <taxon>Dikarya</taxon>
        <taxon>Basidiomycota</taxon>
        <taxon>Agaricomycotina</taxon>
        <taxon>Agaricomycetes</taxon>
        <taxon>Cantharellales</taxon>
        <taxon>Hydnaceae</taxon>
        <taxon>Hydnum</taxon>
    </lineage>
</organism>
<evidence type="ECO:0000256" key="2">
    <source>
        <dbReference type="ARBA" id="ARBA00008978"/>
    </source>
</evidence>
<evidence type="ECO:0000256" key="8">
    <source>
        <dbReference type="ARBA" id="ARBA00048336"/>
    </source>
</evidence>
<dbReference type="Proteomes" id="UP000886523">
    <property type="component" value="Unassembled WGS sequence"/>
</dbReference>
<comment type="function">
    <text evidence="9">Processively dephosphorylates Ser-5 of the heptad repeats YSPTSPS in the C-terminal domain of the largest RNA polymerase II subunit (RPB1).</text>
</comment>
<dbReference type="GO" id="GO:0004722">
    <property type="term" value="F:protein serine/threonine phosphatase activity"/>
    <property type="evidence" value="ECO:0007669"/>
    <property type="project" value="UniProtKB-UniRule"/>
</dbReference>
<comment type="catalytic activity">
    <reaction evidence="7 9">
        <text>O-phospho-L-seryl-[protein] + H2O = L-seryl-[protein] + phosphate</text>
        <dbReference type="Rhea" id="RHEA:20629"/>
        <dbReference type="Rhea" id="RHEA-COMP:9863"/>
        <dbReference type="Rhea" id="RHEA-COMP:11604"/>
        <dbReference type="ChEBI" id="CHEBI:15377"/>
        <dbReference type="ChEBI" id="CHEBI:29999"/>
        <dbReference type="ChEBI" id="CHEBI:43474"/>
        <dbReference type="ChEBI" id="CHEBI:83421"/>
        <dbReference type="EC" id="3.1.3.16"/>
    </reaction>
</comment>
<evidence type="ECO:0000313" key="11">
    <source>
        <dbReference type="Proteomes" id="UP000886523"/>
    </source>
</evidence>
<evidence type="ECO:0000256" key="3">
    <source>
        <dbReference type="ARBA" id="ARBA00022664"/>
    </source>
</evidence>
<accession>A0A9P6E1X6</accession>
<comment type="caution">
    <text evidence="10">The sequence shown here is derived from an EMBL/GenBank/DDBJ whole genome shotgun (WGS) entry which is preliminary data.</text>
</comment>
<dbReference type="GO" id="GO:0006397">
    <property type="term" value="P:mRNA processing"/>
    <property type="evidence" value="ECO:0007669"/>
    <property type="project" value="UniProtKB-KW"/>
</dbReference>
<comment type="function">
    <text evidence="9">Component of the cleavage and polyadenylation factor (CPF) complex, which plays a key role in polyadenylation-dependent pre-mRNA 3'-end formation and cooperates with cleavage factors including the CFIA complex and NAB4/CFIB. SSU72 is required for 3'-end formation of snoRNAs.</text>
</comment>
<dbReference type="EC" id="3.1.3.16" evidence="9"/>
<dbReference type="PANTHER" id="PTHR20383">
    <property type="entry name" value="RNA POLYMERASE II SUBUNIT A C-TERMINAL DOMAIN PHOSPHATASE"/>
    <property type="match status" value="1"/>
</dbReference>
<name>A0A9P6E1X6_9AGAM</name>
<proteinExistence type="inferred from homology"/>
<comment type="catalytic activity">
    <reaction evidence="8 9">
        <text>O-phospho-L-threonyl-[protein] + H2O = L-threonyl-[protein] + phosphate</text>
        <dbReference type="Rhea" id="RHEA:47004"/>
        <dbReference type="Rhea" id="RHEA-COMP:11060"/>
        <dbReference type="Rhea" id="RHEA-COMP:11605"/>
        <dbReference type="ChEBI" id="CHEBI:15377"/>
        <dbReference type="ChEBI" id="CHEBI:30013"/>
        <dbReference type="ChEBI" id="CHEBI:43474"/>
        <dbReference type="ChEBI" id="CHEBI:61977"/>
        <dbReference type="EC" id="3.1.3.16"/>
    </reaction>
</comment>
<evidence type="ECO:0000256" key="9">
    <source>
        <dbReference type="RuleBase" id="RU369031"/>
    </source>
</evidence>
<reference evidence="10" key="1">
    <citation type="journal article" date="2020" name="Nat. Commun.">
        <title>Large-scale genome sequencing of mycorrhizal fungi provides insights into the early evolution of symbiotic traits.</title>
        <authorList>
            <person name="Miyauchi S."/>
            <person name="Kiss E."/>
            <person name="Kuo A."/>
            <person name="Drula E."/>
            <person name="Kohler A."/>
            <person name="Sanchez-Garcia M."/>
            <person name="Morin E."/>
            <person name="Andreopoulos B."/>
            <person name="Barry K.W."/>
            <person name="Bonito G."/>
            <person name="Buee M."/>
            <person name="Carver A."/>
            <person name="Chen C."/>
            <person name="Cichocki N."/>
            <person name="Clum A."/>
            <person name="Culley D."/>
            <person name="Crous P.W."/>
            <person name="Fauchery L."/>
            <person name="Girlanda M."/>
            <person name="Hayes R.D."/>
            <person name="Keri Z."/>
            <person name="LaButti K."/>
            <person name="Lipzen A."/>
            <person name="Lombard V."/>
            <person name="Magnuson J."/>
            <person name="Maillard F."/>
            <person name="Murat C."/>
            <person name="Nolan M."/>
            <person name="Ohm R.A."/>
            <person name="Pangilinan J."/>
            <person name="Pereira M.F."/>
            <person name="Perotto S."/>
            <person name="Peter M."/>
            <person name="Pfister S."/>
            <person name="Riley R."/>
            <person name="Sitrit Y."/>
            <person name="Stielow J.B."/>
            <person name="Szollosi G."/>
            <person name="Zifcakova L."/>
            <person name="Stursova M."/>
            <person name="Spatafora J.W."/>
            <person name="Tedersoo L."/>
            <person name="Vaario L.M."/>
            <person name="Yamada A."/>
            <person name="Yan M."/>
            <person name="Wang P."/>
            <person name="Xu J."/>
            <person name="Bruns T."/>
            <person name="Baldrian P."/>
            <person name="Vilgalys R."/>
            <person name="Dunand C."/>
            <person name="Henrissat B."/>
            <person name="Grigoriev I.V."/>
            <person name="Hibbett D."/>
            <person name="Nagy L.G."/>
            <person name="Martin F.M."/>
        </authorList>
    </citation>
    <scope>NUCLEOTIDE SEQUENCE</scope>
    <source>
        <strain evidence="10">UP504</strain>
    </source>
</reference>
<dbReference type="FunFam" id="3.40.50.2300:FF:000182">
    <property type="entry name" value="RNA polymerase II subunit A"/>
    <property type="match status" value="1"/>
</dbReference>